<protein>
    <submittedName>
        <fullName evidence="1">Gp43</fullName>
    </submittedName>
</protein>
<organism evidence="1 2">
    <name type="scientific">Burkholderia multivorans CGD2</name>
    <dbReference type="NCBI Taxonomy" id="513052"/>
    <lineage>
        <taxon>Bacteria</taxon>
        <taxon>Pseudomonadati</taxon>
        <taxon>Pseudomonadota</taxon>
        <taxon>Betaproteobacteria</taxon>
        <taxon>Burkholderiales</taxon>
        <taxon>Burkholderiaceae</taxon>
        <taxon>Burkholderia</taxon>
        <taxon>Burkholderia cepacia complex</taxon>
    </lineage>
</organism>
<dbReference type="Proteomes" id="UP000004535">
    <property type="component" value="Unassembled WGS sequence"/>
</dbReference>
<dbReference type="EMBL" id="ACFC01000001">
    <property type="protein sequence ID" value="EEE09230.1"/>
    <property type="molecule type" value="Genomic_DNA"/>
</dbReference>
<comment type="caution">
    <text evidence="1">The sequence shown here is derived from an EMBL/GenBank/DDBJ whole genome shotgun (WGS) entry which is preliminary data.</text>
</comment>
<gene>
    <name evidence="1" type="ORF">BURMUCGD2_4602</name>
</gene>
<reference evidence="1 2" key="1">
    <citation type="journal article" date="2012" name="J. Bacteriol.">
        <title>Draft Genome Sequence Determination for Cystic Fibrosis and Chronic Granulomatous Disease Burkholderia multivorans Isolates.</title>
        <authorList>
            <person name="Varga J.J."/>
            <person name="Losada L."/>
            <person name="Zelazny A.M."/>
            <person name="Brinkac L."/>
            <person name="Harkins D."/>
            <person name="Radune D."/>
            <person name="Hostetler J."/>
            <person name="Sampaio E.P."/>
            <person name="Ronning C.M."/>
            <person name="Nierman W.C."/>
            <person name="Greenberg D.E."/>
            <person name="Holland S.M."/>
            <person name="Goldberg J.B."/>
        </authorList>
    </citation>
    <scope>NUCLEOTIDE SEQUENCE [LARGE SCALE GENOMIC DNA]</scope>
    <source>
        <strain evidence="1 2">CGD2</strain>
    </source>
</reference>
<dbReference type="AlphaFoldDB" id="B9BHP7"/>
<proteinExistence type="predicted"/>
<evidence type="ECO:0000313" key="2">
    <source>
        <dbReference type="Proteomes" id="UP000004535"/>
    </source>
</evidence>
<accession>B9BHP7</accession>
<name>B9BHP7_9BURK</name>
<sequence>MNDQQHSSADALTDERIEAEANLYRLDLANGIDWCFDDSGLKALVRSLISESVEQPEPPAADERDKG</sequence>
<dbReference type="RefSeq" id="WP_006403321.1">
    <property type="nucleotide sequence ID" value="NZ_ACFC01000001.1"/>
</dbReference>
<evidence type="ECO:0000313" key="1">
    <source>
        <dbReference type="EMBL" id="EEE09230.1"/>
    </source>
</evidence>